<dbReference type="EMBL" id="SSTE01005986">
    <property type="protein sequence ID" value="KAA0059731.1"/>
    <property type="molecule type" value="Genomic_DNA"/>
</dbReference>
<dbReference type="PANTHER" id="PTHR32108">
    <property type="entry name" value="DNA-DIRECTED RNA POLYMERASE SUBUNIT ALPHA"/>
    <property type="match status" value="1"/>
</dbReference>
<accession>A0A5A7V1X3</accession>
<protein>
    <submittedName>
        <fullName evidence="2">Uncharacterized protein</fullName>
    </submittedName>
</protein>
<name>A0A5A7V1X3_CUCMM</name>
<dbReference type="OrthoDB" id="1743010at2759"/>
<evidence type="ECO:0000313" key="2">
    <source>
        <dbReference type="EMBL" id="KAA0059731.1"/>
    </source>
</evidence>
<comment type="caution">
    <text evidence="2">The sequence shown here is derived from an EMBL/GenBank/DDBJ whole genome shotgun (WGS) entry which is preliminary data.</text>
</comment>
<dbReference type="PANTHER" id="PTHR32108:SF9">
    <property type="entry name" value="REVERSE TRANSCRIPTASE RNASE H-LIKE DOMAIN-CONTAINING PROTEIN"/>
    <property type="match status" value="1"/>
</dbReference>
<dbReference type="Proteomes" id="UP000321393">
    <property type="component" value="Unassembled WGS sequence"/>
</dbReference>
<gene>
    <name evidence="2" type="ORF">E6C27_scaffold551G00070</name>
</gene>
<feature type="compositionally biased region" description="Basic and acidic residues" evidence="1">
    <location>
        <begin position="1"/>
        <end position="13"/>
    </location>
</feature>
<dbReference type="AlphaFoldDB" id="A0A5A7V1X3"/>
<sequence>MMTPKKKEGEVHELSSTQRVATHVSSPIVGQTNFSPGYQNGGQSPFGQSTQRNIRNNWKQTCFDPIPMSYTELLSQLLKSHQVAIIPQEPLQPPYPKWYDPNAKCEYHAGAIGHSMENYFPLKAKVQSLVKAGWLKFKKTGEEPDVNQNSLPNHEGPAINVVNTFTQRHKNRVSGITTSMKTLFQILHGAGYLSPRFNNDDREKIGCTNKEQCLFHPETNDHSIEDCCEFKNEVQKLLDAKILLIGQMSMQEIEVNMITNASSNEKTSNETTSMWKPLVIHYEEMPIRGITRSRRCYTPDNLKDVSKEDEVRRHKGKAIEMVGEDDLNDLSNVFTKKTTLVEKESDHEVVSKEEAYEEIPPEGTGHTKALHIFVKCKDHHMARVLVDNGSSLNIMSRSTLMKLPIDPSYLRSSTMVVRAFDGARKELSTGTIVDSFSRGSPIFTTSKPGELLFDTNQRKRRNEDFEISIAVVFKNTILPHPLVHQCRPGFELNNWEIKKTLEITKGSKKSTRVEGNVDDAVDFEVPIKY</sequence>
<feature type="region of interest" description="Disordered" evidence="1">
    <location>
        <begin position="31"/>
        <end position="50"/>
    </location>
</feature>
<reference evidence="2 3" key="1">
    <citation type="submission" date="2019-08" db="EMBL/GenBank/DDBJ databases">
        <title>Draft genome sequences of two oriental melons (Cucumis melo L. var makuwa).</title>
        <authorList>
            <person name="Kwon S.-Y."/>
        </authorList>
    </citation>
    <scope>NUCLEOTIDE SEQUENCE [LARGE SCALE GENOMIC DNA]</scope>
    <source>
        <strain evidence="3">cv. SW 3</strain>
        <tissue evidence="2">Leaf</tissue>
    </source>
</reference>
<evidence type="ECO:0000313" key="3">
    <source>
        <dbReference type="Proteomes" id="UP000321393"/>
    </source>
</evidence>
<evidence type="ECO:0000256" key="1">
    <source>
        <dbReference type="SAM" id="MobiDB-lite"/>
    </source>
</evidence>
<organism evidence="2 3">
    <name type="scientific">Cucumis melo var. makuwa</name>
    <name type="common">Oriental melon</name>
    <dbReference type="NCBI Taxonomy" id="1194695"/>
    <lineage>
        <taxon>Eukaryota</taxon>
        <taxon>Viridiplantae</taxon>
        <taxon>Streptophyta</taxon>
        <taxon>Embryophyta</taxon>
        <taxon>Tracheophyta</taxon>
        <taxon>Spermatophyta</taxon>
        <taxon>Magnoliopsida</taxon>
        <taxon>eudicotyledons</taxon>
        <taxon>Gunneridae</taxon>
        <taxon>Pentapetalae</taxon>
        <taxon>rosids</taxon>
        <taxon>fabids</taxon>
        <taxon>Cucurbitales</taxon>
        <taxon>Cucurbitaceae</taxon>
        <taxon>Benincaseae</taxon>
        <taxon>Cucumis</taxon>
    </lineage>
</organism>
<feature type="region of interest" description="Disordered" evidence="1">
    <location>
        <begin position="1"/>
        <end position="22"/>
    </location>
</feature>
<dbReference type="CDD" id="cd00303">
    <property type="entry name" value="retropepsin_like"/>
    <property type="match status" value="1"/>
</dbReference>
<proteinExistence type="predicted"/>